<feature type="transmembrane region" description="Helical" evidence="1">
    <location>
        <begin position="12"/>
        <end position="30"/>
    </location>
</feature>
<dbReference type="EMBL" id="UARW01000010">
    <property type="protein sequence ID" value="SQD05749.1"/>
    <property type="molecule type" value="Genomic_DNA"/>
</dbReference>
<evidence type="ECO:0000313" key="3">
    <source>
        <dbReference type="EMBL" id="STM25052.1"/>
    </source>
</evidence>
<evidence type="ECO:0000313" key="4">
    <source>
        <dbReference type="Proteomes" id="UP000250991"/>
    </source>
</evidence>
<dbReference type="Proteomes" id="UP000250991">
    <property type="component" value="Unassembled WGS sequence"/>
</dbReference>
<feature type="transmembrane region" description="Helical" evidence="1">
    <location>
        <begin position="36"/>
        <end position="56"/>
    </location>
</feature>
<keyword evidence="1" id="KW-0812">Transmembrane</keyword>
<name>A0A2X3M3B3_ECOLX</name>
<reference evidence="4 5" key="1">
    <citation type="submission" date="2018-06" db="EMBL/GenBank/DDBJ databases">
        <authorList>
            <consortium name="Pathogen Informatics"/>
            <person name="Doyle S."/>
        </authorList>
    </citation>
    <scope>NUCLEOTIDE SEQUENCE [LARGE SCALE GENOMIC DNA]</scope>
    <source>
        <strain evidence="2 4">NCTC8009</strain>
        <strain evidence="3 5">NCTC8333</strain>
    </source>
</reference>
<keyword evidence="1" id="KW-0472">Membrane</keyword>
<gene>
    <name evidence="2" type="ORF">NCTC8009_06315</name>
    <name evidence="3" type="ORF">NCTC8333_04054</name>
</gene>
<keyword evidence="1" id="KW-1133">Transmembrane helix</keyword>
<dbReference type="Proteomes" id="UP000254718">
    <property type="component" value="Unassembled WGS sequence"/>
</dbReference>
<evidence type="ECO:0000313" key="2">
    <source>
        <dbReference type="EMBL" id="SQD05749.1"/>
    </source>
</evidence>
<evidence type="ECO:0000256" key="1">
    <source>
        <dbReference type="SAM" id="Phobius"/>
    </source>
</evidence>
<dbReference type="EMBL" id="UGFE01000002">
    <property type="protein sequence ID" value="STM25052.1"/>
    <property type="molecule type" value="Genomic_DNA"/>
</dbReference>
<evidence type="ECO:0000313" key="5">
    <source>
        <dbReference type="Proteomes" id="UP000254718"/>
    </source>
</evidence>
<sequence length="74" mass="8507">MMFYNCVRQLIYLFFIAVLLSFNVTVFLLSVFAWCFMFFIIFILLNLNALVMAILYSNIRTVTKKGGAITGSYG</sequence>
<protein>
    <submittedName>
        <fullName evidence="2">Uncharacterized protein</fullName>
    </submittedName>
</protein>
<organism evidence="2 4">
    <name type="scientific">Escherichia coli</name>
    <dbReference type="NCBI Taxonomy" id="562"/>
    <lineage>
        <taxon>Bacteria</taxon>
        <taxon>Pseudomonadati</taxon>
        <taxon>Pseudomonadota</taxon>
        <taxon>Gammaproteobacteria</taxon>
        <taxon>Enterobacterales</taxon>
        <taxon>Enterobacteriaceae</taxon>
        <taxon>Escherichia</taxon>
    </lineage>
</organism>
<proteinExistence type="predicted"/>
<accession>A0A2X3M3B3</accession>
<dbReference type="AlphaFoldDB" id="A0A2X3M3B3"/>